<dbReference type="PANTHER" id="PTHR30118:SF15">
    <property type="entry name" value="TRANSCRIPTIONAL REGULATORY PROTEIN"/>
    <property type="match status" value="1"/>
</dbReference>
<evidence type="ECO:0000256" key="1">
    <source>
        <dbReference type="ARBA" id="ARBA00009437"/>
    </source>
</evidence>
<keyword evidence="3 6" id="KW-0238">DNA-binding</keyword>
<dbReference type="Pfam" id="PF03466">
    <property type="entry name" value="LysR_substrate"/>
    <property type="match status" value="1"/>
</dbReference>
<dbReference type="AlphaFoldDB" id="A0A1C4GU74"/>
<evidence type="ECO:0000256" key="4">
    <source>
        <dbReference type="ARBA" id="ARBA00023163"/>
    </source>
</evidence>
<dbReference type="EMBL" id="FMBK01000005">
    <property type="protein sequence ID" value="SCC71778.1"/>
    <property type="molecule type" value="Genomic_DNA"/>
</dbReference>
<keyword evidence="2" id="KW-0805">Transcription regulation</keyword>
<dbReference type="InterPro" id="IPR036390">
    <property type="entry name" value="WH_DNA-bd_sf"/>
</dbReference>
<evidence type="ECO:0000256" key="3">
    <source>
        <dbReference type="ARBA" id="ARBA00023125"/>
    </source>
</evidence>
<dbReference type="Gene3D" id="3.40.190.10">
    <property type="entry name" value="Periplasmic binding protein-like II"/>
    <property type="match status" value="2"/>
</dbReference>
<dbReference type="Gene3D" id="1.10.10.10">
    <property type="entry name" value="Winged helix-like DNA-binding domain superfamily/Winged helix DNA-binding domain"/>
    <property type="match status" value="1"/>
</dbReference>
<dbReference type="GO" id="GO:0003700">
    <property type="term" value="F:DNA-binding transcription factor activity"/>
    <property type="evidence" value="ECO:0007669"/>
    <property type="project" value="InterPro"/>
</dbReference>
<evidence type="ECO:0000313" key="7">
    <source>
        <dbReference type="Proteomes" id="UP000243661"/>
    </source>
</evidence>
<dbReference type="InterPro" id="IPR036388">
    <property type="entry name" value="WH-like_DNA-bd_sf"/>
</dbReference>
<evidence type="ECO:0000313" key="6">
    <source>
        <dbReference type="EMBL" id="SCC71778.1"/>
    </source>
</evidence>
<dbReference type="InterPro" id="IPR000847">
    <property type="entry name" value="LysR_HTH_N"/>
</dbReference>
<evidence type="ECO:0000256" key="2">
    <source>
        <dbReference type="ARBA" id="ARBA00023015"/>
    </source>
</evidence>
<dbReference type="OrthoDB" id="8839911at2"/>
<dbReference type="SUPFAM" id="SSF53850">
    <property type="entry name" value="Periplasmic binding protein-like II"/>
    <property type="match status" value="1"/>
</dbReference>
<comment type="similarity">
    <text evidence="1">Belongs to the LysR transcriptional regulatory family.</text>
</comment>
<feature type="domain" description="HTH lysR-type" evidence="5">
    <location>
        <begin position="2"/>
        <end position="59"/>
    </location>
</feature>
<dbReference type="Pfam" id="PF00126">
    <property type="entry name" value="HTH_1"/>
    <property type="match status" value="1"/>
</dbReference>
<dbReference type="GO" id="GO:0003677">
    <property type="term" value="F:DNA binding"/>
    <property type="evidence" value="ECO:0007669"/>
    <property type="project" value="UniProtKB-KW"/>
</dbReference>
<dbReference type="CDD" id="cd08459">
    <property type="entry name" value="PBP2_DntR_NahR_LinR_like"/>
    <property type="match status" value="1"/>
</dbReference>
<dbReference type="SUPFAM" id="SSF46785">
    <property type="entry name" value="Winged helix' DNA-binding domain"/>
    <property type="match status" value="1"/>
</dbReference>
<protein>
    <submittedName>
        <fullName evidence="6">DNA-binding transcriptional regulator, LysR family</fullName>
    </submittedName>
</protein>
<evidence type="ECO:0000259" key="5">
    <source>
        <dbReference type="PROSITE" id="PS50931"/>
    </source>
</evidence>
<accession>A0A1C4GU74</accession>
<dbReference type="InterPro" id="IPR005119">
    <property type="entry name" value="LysR_subst-bd"/>
</dbReference>
<keyword evidence="4" id="KW-0804">Transcription</keyword>
<dbReference type="PRINTS" id="PR00039">
    <property type="entry name" value="HTHLYSR"/>
</dbReference>
<dbReference type="Proteomes" id="UP000243661">
    <property type="component" value="Unassembled WGS sequence"/>
</dbReference>
<organism evidence="6 7">
    <name type="scientific">Acinetobacter albensis</name>
    <dbReference type="NCBI Taxonomy" id="1673609"/>
    <lineage>
        <taxon>Bacteria</taxon>
        <taxon>Pseudomonadati</taxon>
        <taxon>Pseudomonadota</taxon>
        <taxon>Gammaproteobacteria</taxon>
        <taxon>Moraxellales</taxon>
        <taxon>Moraxellaceae</taxon>
        <taxon>Acinetobacter</taxon>
    </lineage>
</organism>
<reference evidence="6 7" key="1">
    <citation type="submission" date="2016-08" db="EMBL/GenBank/DDBJ databases">
        <authorList>
            <person name="Seilhamer J.J."/>
        </authorList>
    </citation>
    <scope>NUCLEOTIDE SEQUENCE [LARGE SCALE GENOMIC DNA]</scope>
    <source>
        <strain evidence="6 7">ANC 4874</strain>
    </source>
</reference>
<dbReference type="PANTHER" id="PTHR30118">
    <property type="entry name" value="HTH-TYPE TRANSCRIPTIONAL REGULATOR LEUO-RELATED"/>
    <property type="match status" value="1"/>
</dbReference>
<sequence length="297" mass="34406">MIDLSLIKVFIIIYETKNISHAALKLNLSQPSVTYNLNRLRKFLNDPLFERDKFGVKPTKLAQSLYPSFNQSIAEIERAITASQQFNPKTSSRVFRLGLSDLGEIALLPALIQYLSKEAPFIKIEIEEIHSNKVEEWLVDDFLDVAVFNSSYTIMPKIESRNLFEERYMCIVHKQHPRVQDHLTLEQYLQEKHAAIKSSTGHMEIDQGLKELGLERNIMLELPHFSVLQDVVTNSELLVSLPSRAAKVYERNSDVNVFELPFAVKPFNVSANWYNHHDDLEARTWFIQTLQNIFRCL</sequence>
<dbReference type="PROSITE" id="PS50931">
    <property type="entry name" value="HTH_LYSR"/>
    <property type="match status" value="1"/>
</dbReference>
<name>A0A1C4GU74_9GAMM</name>
<dbReference type="InterPro" id="IPR050389">
    <property type="entry name" value="LysR-type_TF"/>
</dbReference>
<proteinExistence type="inferred from homology"/>
<gene>
    <name evidence="6" type="ORF">GA0116959_105199</name>
</gene>